<organism evidence="1 2">
    <name type="scientific">Phytopseudomonas seleniipraecipitans</name>
    <dbReference type="NCBI Taxonomy" id="640205"/>
    <lineage>
        <taxon>Bacteria</taxon>
        <taxon>Pseudomonadati</taxon>
        <taxon>Pseudomonadota</taxon>
        <taxon>Gammaproteobacteria</taxon>
        <taxon>Pseudomonadales</taxon>
        <taxon>Pseudomonadaceae</taxon>
        <taxon>Phytopseudomonas</taxon>
    </lineage>
</organism>
<sequence>MSQALRDTWRALVAQPLQFVAEDCLEAALLGAVPRAQAINLAKQPRFASRVSGLLVSYYGLEPLTNAGQVVDEDLPVVLLAPQRFARLALACGACQHAASLAREIRGAVVQSLRAHLGDEIYDLAVGWREPAAGTQVILDGDALLAAIDQDGQRCVDAWLAAQSAALQAWLRLRFDLAAPLSTGRDADIQRVRQVASALTTDEQRGAA</sequence>
<dbReference type="AlphaFoldDB" id="A0A1G7SIN9"/>
<dbReference type="RefSeq" id="WP_092370363.1">
    <property type="nucleotide sequence ID" value="NZ_FNBM01000008.1"/>
</dbReference>
<protein>
    <recommendedName>
        <fullName evidence="3">Type III secretion protein</fullName>
    </recommendedName>
</protein>
<reference evidence="1 2" key="1">
    <citation type="submission" date="2016-10" db="EMBL/GenBank/DDBJ databases">
        <authorList>
            <person name="de Groot N.N."/>
        </authorList>
    </citation>
    <scope>NUCLEOTIDE SEQUENCE [LARGE SCALE GENOMIC DNA]</scope>
    <source>
        <strain evidence="1 2">LMG 25475</strain>
    </source>
</reference>
<accession>A0A1G7SIN9</accession>
<dbReference type="OrthoDB" id="7017980at2"/>
<evidence type="ECO:0000313" key="1">
    <source>
        <dbReference type="EMBL" id="SDG22905.1"/>
    </source>
</evidence>
<evidence type="ECO:0000313" key="2">
    <source>
        <dbReference type="Proteomes" id="UP000243378"/>
    </source>
</evidence>
<dbReference type="STRING" id="640205.SAMN05216381_3469"/>
<proteinExistence type="predicted"/>
<name>A0A1G7SIN9_9GAMM</name>
<gene>
    <name evidence="1" type="ORF">SAMN05216381_3469</name>
</gene>
<dbReference type="Proteomes" id="UP000243378">
    <property type="component" value="Unassembled WGS sequence"/>
</dbReference>
<dbReference type="EMBL" id="FNBM01000008">
    <property type="protein sequence ID" value="SDG22905.1"/>
    <property type="molecule type" value="Genomic_DNA"/>
</dbReference>
<evidence type="ECO:0008006" key="3">
    <source>
        <dbReference type="Google" id="ProtNLM"/>
    </source>
</evidence>